<gene>
    <name evidence="3" type="ORF">C3E79_08020</name>
</gene>
<feature type="transmembrane region" description="Helical" evidence="2">
    <location>
        <begin position="387"/>
        <end position="409"/>
    </location>
</feature>
<dbReference type="Proteomes" id="UP000244754">
    <property type="component" value="Chromosome"/>
</dbReference>
<keyword evidence="2" id="KW-1133">Transmembrane helix</keyword>
<feature type="transmembrane region" description="Helical" evidence="2">
    <location>
        <begin position="154"/>
        <end position="176"/>
    </location>
</feature>
<feature type="transmembrane region" description="Helical" evidence="2">
    <location>
        <begin position="182"/>
        <end position="201"/>
    </location>
</feature>
<dbReference type="InterPro" id="IPR004697">
    <property type="entry name" value="AbgT"/>
</dbReference>
<dbReference type="KEGG" id="clia:C3E79_08020"/>
<dbReference type="Pfam" id="PF03806">
    <property type="entry name" value="ABG_transport"/>
    <property type="match status" value="1"/>
</dbReference>
<dbReference type="PANTHER" id="PTHR30282:SF0">
    <property type="entry name" value="P-AMINOBENZOYL-GLUTAMATE TRANSPORT PROTEIN"/>
    <property type="match status" value="1"/>
</dbReference>
<dbReference type="AlphaFoldDB" id="A0A2S0WF78"/>
<feature type="transmembrane region" description="Helical" evidence="2">
    <location>
        <begin position="210"/>
        <end position="230"/>
    </location>
</feature>
<evidence type="ECO:0000313" key="4">
    <source>
        <dbReference type="Proteomes" id="UP000244754"/>
    </source>
</evidence>
<sequence>MHAAYGTCHTVLVEFSRTKLTKGGRVVTESRKTTETKQEPGGFLGAIEKIGNKLPDPFWLFVILSGVVAVVSWIGNTAGMSATDPSTGETIKVESLLTAENLSRMVTDAVENFVSFPPLGVVLAVMLGVAVAEYSGLLAAMIRAMVSRVGPKMLTFMIALASVTGSVASDAIYVIVIPLGAMAFNAIGRSPIVGAMVAFAASSAGFNASLILNVTDLLLAGISTSAAQLVDASYEVSPLANIFFVIPSAIVLSLIITAVTEFFVDKKAQELIDHDEVEFVSNNDEDSEPNDSDPTSNGDLSLSATEAKGLGYAGATLAVFFVLYLVALLAPFSPFARPEEGFMESPLIRAIAVPIALMFFLCGLVYGRVTGTISSPADIPDMMAKGLGTMLPMVVLFFVVSQFLAWFQWSNLGPWTAIHGAQLLESLSLPKIALFAGVVLMVAVVNLFITSGSAQWALMAPVLVPMMMYVGVAPEATQMLFRMGDSPSNIITPMSPYFALALTFLQRYYKKAGVGTLMSLSLPYALSMLLGWFIFFMIWYWIGIPLGPGAPMEYQAG</sequence>
<feature type="transmembrane region" description="Helical" evidence="2">
    <location>
        <begin position="119"/>
        <end position="142"/>
    </location>
</feature>
<dbReference type="PANTHER" id="PTHR30282">
    <property type="entry name" value="P-AMINOBENZOYL GLUTAMATE TRANSPORTER"/>
    <property type="match status" value="1"/>
</dbReference>
<evidence type="ECO:0000256" key="1">
    <source>
        <dbReference type="SAM" id="MobiDB-lite"/>
    </source>
</evidence>
<reference evidence="4" key="1">
    <citation type="submission" date="2018-01" db="EMBL/GenBank/DDBJ databases">
        <authorList>
            <person name="Li J."/>
        </authorList>
    </citation>
    <scope>NUCLEOTIDE SEQUENCE [LARGE SCALE GENOMIC DNA]</scope>
    <source>
        <strain evidence="4">2184</strain>
    </source>
</reference>
<name>A0A2S0WF78_9CORY</name>
<feature type="transmembrane region" description="Helical" evidence="2">
    <location>
        <begin position="347"/>
        <end position="366"/>
    </location>
</feature>
<dbReference type="GO" id="GO:0015558">
    <property type="term" value="F:secondary active p-aminobenzoyl-glutamate transmembrane transporter activity"/>
    <property type="evidence" value="ECO:0007669"/>
    <property type="project" value="InterPro"/>
</dbReference>
<feature type="transmembrane region" description="Helical" evidence="2">
    <location>
        <begin position="521"/>
        <end position="542"/>
    </location>
</feature>
<organism evidence="3 4">
    <name type="scientific">Corynebacterium liangguodongii</name>
    <dbReference type="NCBI Taxonomy" id="2079535"/>
    <lineage>
        <taxon>Bacteria</taxon>
        <taxon>Bacillati</taxon>
        <taxon>Actinomycetota</taxon>
        <taxon>Actinomycetes</taxon>
        <taxon>Mycobacteriales</taxon>
        <taxon>Corynebacteriaceae</taxon>
        <taxon>Corynebacterium</taxon>
    </lineage>
</organism>
<feature type="transmembrane region" description="Helical" evidence="2">
    <location>
        <begin position="242"/>
        <end position="264"/>
    </location>
</feature>
<feature type="transmembrane region" description="Helical" evidence="2">
    <location>
        <begin position="310"/>
        <end position="332"/>
    </location>
</feature>
<protein>
    <submittedName>
        <fullName evidence="3">p-aminobenzoyl-glutamate transporter</fullName>
    </submittedName>
</protein>
<evidence type="ECO:0000256" key="2">
    <source>
        <dbReference type="SAM" id="Phobius"/>
    </source>
</evidence>
<keyword evidence="4" id="KW-1185">Reference proteome</keyword>
<feature type="transmembrane region" description="Helical" evidence="2">
    <location>
        <begin position="456"/>
        <end position="474"/>
    </location>
</feature>
<dbReference type="OrthoDB" id="3314392at2"/>
<dbReference type="EMBL" id="CP026948">
    <property type="protein sequence ID" value="AWB84435.1"/>
    <property type="molecule type" value="Genomic_DNA"/>
</dbReference>
<feature type="region of interest" description="Disordered" evidence="1">
    <location>
        <begin position="279"/>
        <end position="299"/>
    </location>
</feature>
<feature type="compositionally biased region" description="Acidic residues" evidence="1">
    <location>
        <begin position="279"/>
        <end position="291"/>
    </location>
</feature>
<evidence type="ECO:0000313" key="3">
    <source>
        <dbReference type="EMBL" id="AWB84435.1"/>
    </source>
</evidence>
<proteinExistence type="predicted"/>
<keyword evidence="2" id="KW-0812">Transmembrane</keyword>
<dbReference type="GO" id="GO:1902604">
    <property type="term" value="P:p-aminobenzoyl-glutamate transmembrane transport"/>
    <property type="evidence" value="ECO:0007669"/>
    <property type="project" value="InterPro"/>
</dbReference>
<accession>A0A2S0WF78</accession>
<keyword evidence="2" id="KW-0472">Membrane</keyword>
<feature type="transmembrane region" description="Helical" evidence="2">
    <location>
        <begin position="429"/>
        <end position="449"/>
    </location>
</feature>
<feature type="transmembrane region" description="Helical" evidence="2">
    <location>
        <begin position="490"/>
        <end position="509"/>
    </location>
</feature>
<feature type="transmembrane region" description="Helical" evidence="2">
    <location>
        <begin position="58"/>
        <end position="75"/>
    </location>
</feature>